<dbReference type="Pfam" id="PF02257">
    <property type="entry name" value="RFX_DNA_binding"/>
    <property type="match status" value="1"/>
</dbReference>
<evidence type="ECO:0000259" key="3">
    <source>
        <dbReference type="PROSITE" id="PS51526"/>
    </source>
</evidence>
<comment type="caution">
    <text evidence="4">The sequence shown here is derived from an EMBL/GenBank/DDBJ whole genome shotgun (WGS) entry which is preliminary data.</text>
</comment>
<dbReference type="AlphaFoldDB" id="A0A7C8M2Y7"/>
<gene>
    <name evidence="4" type="ORF">BDV95DRAFT_631678</name>
</gene>
<dbReference type="GO" id="GO:0000981">
    <property type="term" value="F:DNA-binding transcription factor activity, RNA polymerase II-specific"/>
    <property type="evidence" value="ECO:0007669"/>
    <property type="project" value="TreeGrafter"/>
</dbReference>
<dbReference type="EMBL" id="JAADJZ010000027">
    <property type="protein sequence ID" value="KAF2866519.1"/>
    <property type="molecule type" value="Genomic_DNA"/>
</dbReference>
<evidence type="ECO:0000256" key="1">
    <source>
        <dbReference type="ARBA" id="ARBA00023125"/>
    </source>
</evidence>
<keyword evidence="5" id="KW-1185">Reference proteome</keyword>
<evidence type="ECO:0000313" key="5">
    <source>
        <dbReference type="Proteomes" id="UP000481861"/>
    </source>
</evidence>
<dbReference type="FunFam" id="1.10.10.10:FF:000119">
    <property type="entry name" value="DNA damage and replication checkpoint protein"/>
    <property type="match status" value="1"/>
</dbReference>
<evidence type="ECO:0000256" key="2">
    <source>
        <dbReference type="SAM" id="MobiDB-lite"/>
    </source>
</evidence>
<dbReference type="SUPFAM" id="SSF46785">
    <property type="entry name" value="Winged helix' DNA-binding domain"/>
    <property type="match status" value="1"/>
</dbReference>
<dbReference type="Proteomes" id="UP000481861">
    <property type="component" value="Unassembled WGS sequence"/>
</dbReference>
<sequence length="821" mass="91822">MAHNIHRSRSNTSISTKSTRPLSRASTTSIHSFGQHDNAHDLQSQFPQQPQPQPQPPNNYQHPQYAATYAPLESALLQAAEQASQQENIDPVHQLMGYTPEAASNTAMSNGLQAHPFDPTTHGHSLQAPIVQQQAQTHQQFSALPVEVEEKKTKASASGSATNDKELREMLSQNNGRDLKEVASEVIAMDRTSKAEKSKQLFAMLWLKSVCRNAKTSVPRNRVYSKYAERCGTERVIPLNPASFGKLVRVIFPGIQTRRLGVRGESKYHYVDLALITDTEDGGEASRPGTGIMSRHSLKRQNSTGTKLDFSTPRLPADTAAFPPQDQGFESNSYFHQSTSKGRLFTDIYSPEFQPPSRTSVSYDYELRFSAPELLSASDDLDMILPNITPYLPPRTDPDSAGALVALYRTHCTSLIDSVRYCKERQFWRLFGSFHGTLTVPVQKLFAMPELTRWIKECDWLMYQKMIRNVSQLTLQVAPPVVLKFLDNISKTLHSHVSTVFQSVPLHVLEAKLEPATLFAHLLRQMLRVNQTAHAAAVILTGDENRDKMWEDWLQYVNLKRIIENELPHSCDHEEVFNILSTEIRGMLLPLKPETWLPDGTHYQAPPGERTDPTNETVIDRIAAFLTRLPAKFTHVPARTILHCVNAIGSAIVRELTVLNGQSFHGWWLTKVFVDEMCQWLASLGGFLEHTPPNLSPLTYSPGLMGESLNTAMTNQGSVSNNDSRYSSIDIEFGPGQSFMSNGNSNAHAQDVGNTNSEINPRRFTEQYEQMSFALDLDLSTSQQEPNHDDSGIGLMDDTNIDAKFAHSLRSHLQQLPTGVS</sequence>
<feature type="domain" description="RFX-type winged-helix" evidence="3">
    <location>
        <begin position="203"/>
        <end position="277"/>
    </location>
</feature>
<dbReference type="InterPro" id="IPR036390">
    <property type="entry name" value="WH_DNA-bd_sf"/>
</dbReference>
<name>A0A7C8M2Y7_9PLEO</name>
<feature type="compositionally biased region" description="Polar residues" evidence="2">
    <location>
        <begin position="10"/>
        <end position="32"/>
    </location>
</feature>
<dbReference type="OrthoDB" id="10056949at2759"/>
<dbReference type="Gene3D" id="1.10.10.10">
    <property type="entry name" value="Winged helix-like DNA-binding domain superfamily/Winged helix DNA-binding domain"/>
    <property type="match status" value="1"/>
</dbReference>
<feature type="region of interest" description="Disordered" evidence="2">
    <location>
        <begin position="281"/>
        <end position="314"/>
    </location>
</feature>
<dbReference type="InterPro" id="IPR036388">
    <property type="entry name" value="WH-like_DNA-bd_sf"/>
</dbReference>
<dbReference type="InterPro" id="IPR003150">
    <property type="entry name" value="DNA-bd_RFX"/>
</dbReference>
<reference evidence="4 5" key="1">
    <citation type="submission" date="2020-01" db="EMBL/GenBank/DDBJ databases">
        <authorList>
            <consortium name="DOE Joint Genome Institute"/>
            <person name="Haridas S."/>
            <person name="Albert R."/>
            <person name="Binder M."/>
            <person name="Bloem J."/>
            <person name="Labutti K."/>
            <person name="Salamov A."/>
            <person name="Andreopoulos B."/>
            <person name="Baker S.E."/>
            <person name="Barry K."/>
            <person name="Bills G."/>
            <person name="Bluhm B.H."/>
            <person name="Cannon C."/>
            <person name="Castanera R."/>
            <person name="Culley D.E."/>
            <person name="Daum C."/>
            <person name="Ezra D."/>
            <person name="Gonzalez J.B."/>
            <person name="Henrissat B."/>
            <person name="Kuo A."/>
            <person name="Liang C."/>
            <person name="Lipzen A."/>
            <person name="Lutzoni F."/>
            <person name="Magnuson J."/>
            <person name="Mondo S."/>
            <person name="Nolan M."/>
            <person name="Ohm R."/>
            <person name="Pangilinan J."/>
            <person name="Park H.-J.H."/>
            <person name="Ramirez L."/>
            <person name="Alfaro M."/>
            <person name="Sun H."/>
            <person name="Tritt A."/>
            <person name="Yoshinaga Y."/>
            <person name="Zwiers L.-H.L."/>
            <person name="Turgeon B.G."/>
            <person name="Goodwin S.B."/>
            <person name="Spatafora J.W."/>
            <person name="Crous P.W."/>
            <person name="Grigoriev I.V."/>
        </authorList>
    </citation>
    <scope>NUCLEOTIDE SEQUENCE [LARGE SCALE GENOMIC DNA]</scope>
    <source>
        <strain evidence="4 5">CBS 611.86</strain>
    </source>
</reference>
<feature type="region of interest" description="Disordered" evidence="2">
    <location>
        <begin position="1"/>
        <end position="63"/>
    </location>
</feature>
<keyword evidence="1" id="KW-0238">DNA-binding</keyword>
<dbReference type="PANTHER" id="PTHR12619:SF5">
    <property type="entry name" value="TRANSCRIPTION FACTOR RFX4"/>
    <property type="match status" value="1"/>
</dbReference>
<dbReference type="PANTHER" id="PTHR12619">
    <property type="entry name" value="RFX TRANSCRIPTION FACTOR FAMILY"/>
    <property type="match status" value="1"/>
</dbReference>
<dbReference type="PROSITE" id="PS51526">
    <property type="entry name" value="RFX_DBD"/>
    <property type="match status" value="1"/>
</dbReference>
<protein>
    <recommendedName>
        <fullName evidence="3">RFX-type winged-helix domain-containing protein</fullName>
    </recommendedName>
</protein>
<dbReference type="GO" id="GO:0000978">
    <property type="term" value="F:RNA polymerase II cis-regulatory region sequence-specific DNA binding"/>
    <property type="evidence" value="ECO:0007669"/>
    <property type="project" value="TreeGrafter"/>
</dbReference>
<dbReference type="InterPro" id="IPR039779">
    <property type="entry name" value="RFX-like"/>
</dbReference>
<accession>A0A7C8M2Y7</accession>
<dbReference type="InterPro" id="IPR057321">
    <property type="entry name" value="RFX1-4/6/8-like_BCD"/>
</dbReference>
<evidence type="ECO:0000313" key="4">
    <source>
        <dbReference type="EMBL" id="KAF2866519.1"/>
    </source>
</evidence>
<organism evidence="4 5">
    <name type="scientific">Massariosphaeria phaeospora</name>
    <dbReference type="NCBI Taxonomy" id="100035"/>
    <lineage>
        <taxon>Eukaryota</taxon>
        <taxon>Fungi</taxon>
        <taxon>Dikarya</taxon>
        <taxon>Ascomycota</taxon>
        <taxon>Pezizomycotina</taxon>
        <taxon>Dothideomycetes</taxon>
        <taxon>Pleosporomycetidae</taxon>
        <taxon>Pleosporales</taxon>
        <taxon>Pleosporales incertae sedis</taxon>
        <taxon>Massariosphaeria</taxon>
    </lineage>
</organism>
<proteinExistence type="predicted"/>
<dbReference type="Pfam" id="PF25340">
    <property type="entry name" value="BCD_RFX"/>
    <property type="match status" value="1"/>
</dbReference>